<dbReference type="Proteomes" id="UP000886998">
    <property type="component" value="Unassembled WGS sequence"/>
</dbReference>
<feature type="signal peptide" evidence="6">
    <location>
        <begin position="1"/>
        <end position="23"/>
    </location>
</feature>
<evidence type="ECO:0000256" key="4">
    <source>
        <dbReference type="ARBA" id="ARBA00022837"/>
    </source>
</evidence>
<evidence type="ECO:0000256" key="1">
    <source>
        <dbReference type="ARBA" id="ARBA00001913"/>
    </source>
</evidence>
<dbReference type="PANTHER" id="PTHR10342:SF273">
    <property type="entry name" value="RE14504P"/>
    <property type="match status" value="1"/>
</dbReference>
<organism evidence="8 9">
    <name type="scientific">Trichonephila inaurata madagascariensis</name>
    <dbReference type="NCBI Taxonomy" id="2747483"/>
    <lineage>
        <taxon>Eukaryota</taxon>
        <taxon>Metazoa</taxon>
        <taxon>Ecdysozoa</taxon>
        <taxon>Arthropoda</taxon>
        <taxon>Chelicerata</taxon>
        <taxon>Arachnida</taxon>
        <taxon>Araneae</taxon>
        <taxon>Araneomorphae</taxon>
        <taxon>Entelegynae</taxon>
        <taxon>Araneoidea</taxon>
        <taxon>Nephilidae</taxon>
        <taxon>Trichonephila</taxon>
        <taxon>Trichonephila inaurata</taxon>
    </lineage>
</organism>
<keyword evidence="5" id="KW-0325">Glycoprotein</keyword>
<comment type="similarity">
    <text evidence="2">Belongs to the sulfatase family.</text>
</comment>
<evidence type="ECO:0000256" key="6">
    <source>
        <dbReference type="SAM" id="SignalP"/>
    </source>
</evidence>
<dbReference type="Gene3D" id="3.40.720.10">
    <property type="entry name" value="Alkaline Phosphatase, subunit A"/>
    <property type="match status" value="1"/>
</dbReference>
<dbReference type="InterPro" id="IPR000917">
    <property type="entry name" value="Sulfatase_N"/>
</dbReference>
<dbReference type="InterPro" id="IPR017850">
    <property type="entry name" value="Alkaline_phosphatase_core_sf"/>
</dbReference>
<dbReference type="GO" id="GO:0008484">
    <property type="term" value="F:sulfuric ester hydrolase activity"/>
    <property type="evidence" value="ECO:0007669"/>
    <property type="project" value="InterPro"/>
</dbReference>
<gene>
    <name evidence="8" type="primary">Arsb</name>
    <name evidence="8" type="ORF">TNIN_337441</name>
</gene>
<keyword evidence="6" id="KW-0732">Signal</keyword>
<name>A0A8X6XDN6_9ARAC</name>
<keyword evidence="4" id="KW-0106">Calcium</keyword>
<keyword evidence="9" id="KW-1185">Reference proteome</keyword>
<sequence>MCNYGFSCLLFIVLYCITEVSLAENSSTFQRPHIIFVLADDLGWNDVSFHGSPQIPTPNLDALASSGIMLYNYYSEQLCTPSRGALMTGQYPIRLGLQHYVIRACEPVALPLEMSTMPQYFKELGYATHIVGKVRGKISFFKQNRLRE</sequence>
<protein>
    <submittedName>
        <fullName evidence="8">Arylsulfatase B</fullName>
    </submittedName>
</protein>
<proteinExistence type="inferred from homology"/>
<feature type="domain" description="Sulfatase N-terminal" evidence="7">
    <location>
        <begin position="32"/>
        <end position="135"/>
    </location>
</feature>
<evidence type="ECO:0000256" key="5">
    <source>
        <dbReference type="ARBA" id="ARBA00023180"/>
    </source>
</evidence>
<dbReference type="Pfam" id="PF00884">
    <property type="entry name" value="Sulfatase"/>
    <property type="match status" value="1"/>
</dbReference>
<dbReference type="GO" id="GO:0046872">
    <property type="term" value="F:metal ion binding"/>
    <property type="evidence" value="ECO:0007669"/>
    <property type="project" value="UniProtKB-KW"/>
</dbReference>
<evidence type="ECO:0000313" key="9">
    <source>
        <dbReference type="Proteomes" id="UP000886998"/>
    </source>
</evidence>
<evidence type="ECO:0000256" key="2">
    <source>
        <dbReference type="ARBA" id="ARBA00008779"/>
    </source>
</evidence>
<evidence type="ECO:0000256" key="3">
    <source>
        <dbReference type="ARBA" id="ARBA00022723"/>
    </source>
</evidence>
<dbReference type="PANTHER" id="PTHR10342">
    <property type="entry name" value="ARYLSULFATASE"/>
    <property type="match status" value="1"/>
</dbReference>
<accession>A0A8X6XDN6</accession>
<dbReference type="OrthoDB" id="6421429at2759"/>
<feature type="chain" id="PRO_5036468431" evidence="6">
    <location>
        <begin position="24"/>
        <end position="148"/>
    </location>
</feature>
<comment type="caution">
    <text evidence="8">The sequence shown here is derived from an EMBL/GenBank/DDBJ whole genome shotgun (WGS) entry which is preliminary data.</text>
</comment>
<keyword evidence="3" id="KW-0479">Metal-binding</keyword>
<dbReference type="AlphaFoldDB" id="A0A8X6XDN6"/>
<comment type="cofactor">
    <cofactor evidence="1">
        <name>Ca(2+)</name>
        <dbReference type="ChEBI" id="CHEBI:29108"/>
    </cofactor>
</comment>
<evidence type="ECO:0000259" key="7">
    <source>
        <dbReference type="Pfam" id="PF00884"/>
    </source>
</evidence>
<dbReference type="EMBL" id="BMAV01007564">
    <property type="protein sequence ID" value="GFY50579.1"/>
    <property type="molecule type" value="Genomic_DNA"/>
</dbReference>
<reference evidence="8" key="1">
    <citation type="submission" date="2020-08" db="EMBL/GenBank/DDBJ databases">
        <title>Multicomponent nature underlies the extraordinary mechanical properties of spider dragline silk.</title>
        <authorList>
            <person name="Kono N."/>
            <person name="Nakamura H."/>
            <person name="Mori M."/>
            <person name="Yoshida Y."/>
            <person name="Ohtoshi R."/>
            <person name="Malay A.D."/>
            <person name="Moran D.A.P."/>
            <person name="Tomita M."/>
            <person name="Numata K."/>
            <person name="Arakawa K."/>
        </authorList>
    </citation>
    <scope>NUCLEOTIDE SEQUENCE</scope>
</reference>
<dbReference type="InterPro" id="IPR047115">
    <property type="entry name" value="ARSB"/>
</dbReference>
<dbReference type="SUPFAM" id="SSF53649">
    <property type="entry name" value="Alkaline phosphatase-like"/>
    <property type="match status" value="1"/>
</dbReference>
<evidence type="ECO:0000313" key="8">
    <source>
        <dbReference type="EMBL" id="GFY50579.1"/>
    </source>
</evidence>